<dbReference type="RefSeq" id="XP_038777518.1">
    <property type="nucleotide sequence ID" value="XM_038921590.1"/>
</dbReference>
<dbReference type="InterPro" id="IPR000198">
    <property type="entry name" value="RhoGAP_dom"/>
</dbReference>
<dbReference type="GO" id="GO:0007165">
    <property type="term" value="P:signal transduction"/>
    <property type="evidence" value="ECO:0007669"/>
    <property type="project" value="InterPro"/>
</dbReference>
<dbReference type="Pfam" id="PF00620">
    <property type="entry name" value="RhoGAP"/>
    <property type="match status" value="1"/>
</dbReference>
<feature type="compositionally biased region" description="Low complexity" evidence="2">
    <location>
        <begin position="494"/>
        <end position="511"/>
    </location>
</feature>
<dbReference type="SUPFAM" id="SSF48350">
    <property type="entry name" value="GTPase activation domain, GAP"/>
    <property type="match status" value="1"/>
</dbReference>
<dbReference type="InterPro" id="IPR008936">
    <property type="entry name" value="Rho_GTPase_activation_prot"/>
</dbReference>
<protein>
    <recommendedName>
        <fullName evidence="3">Rho-GAP domain-containing protein</fullName>
    </recommendedName>
</protein>
<feature type="region of interest" description="Disordered" evidence="2">
    <location>
        <begin position="410"/>
        <end position="462"/>
    </location>
</feature>
<reference evidence="4" key="1">
    <citation type="submission" date="2020-10" db="EMBL/GenBank/DDBJ databases">
        <authorList>
            <person name="Roach M.J.R."/>
        </authorList>
    </citation>
    <scope>NUCLEOTIDE SEQUENCE</scope>
    <source>
        <strain evidence="4">CBS 1945</strain>
    </source>
</reference>
<feature type="domain" description="Rho-GAP" evidence="3">
    <location>
        <begin position="854"/>
        <end position="1055"/>
    </location>
</feature>
<feature type="compositionally biased region" description="Low complexity" evidence="2">
    <location>
        <begin position="269"/>
        <end position="283"/>
    </location>
</feature>
<dbReference type="GO" id="GO:0005096">
    <property type="term" value="F:GTPase activator activity"/>
    <property type="evidence" value="ECO:0007669"/>
    <property type="project" value="UniProtKB-KW"/>
</dbReference>
<feature type="compositionally biased region" description="Polar residues" evidence="2">
    <location>
        <begin position="234"/>
        <end position="243"/>
    </location>
</feature>
<dbReference type="SMART" id="SM00324">
    <property type="entry name" value="RhoGAP"/>
    <property type="match status" value="1"/>
</dbReference>
<evidence type="ECO:0000313" key="4">
    <source>
        <dbReference type="EMBL" id="QPG73953.1"/>
    </source>
</evidence>
<dbReference type="PROSITE" id="PS50238">
    <property type="entry name" value="RHOGAP"/>
    <property type="match status" value="1"/>
</dbReference>
<keyword evidence="5" id="KW-1185">Reference proteome</keyword>
<feature type="compositionally biased region" description="Low complexity" evidence="2">
    <location>
        <begin position="162"/>
        <end position="172"/>
    </location>
</feature>
<evidence type="ECO:0000256" key="2">
    <source>
        <dbReference type="SAM" id="MobiDB-lite"/>
    </source>
</evidence>
<dbReference type="GeneID" id="62194669"/>
<keyword evidence="1" id="KW-0343">GTPase activation</keyword>
<dbReference type="PANTHER" id="PTHR15228">
    <property type="entry name" value="SPERMATHECAL PHYSIOLOGY VARIANT"/>
    <property type="match status" value="1"/>
</dbReference>
<organism evidence="4 5">
    <name type="scientific">Eeniella nana</name>
    <name type="common">Yeast</name>
    <name type="synonym">Brettanomyces nanus</name>
    <dbReference type="NCBI Taxonomy" id="13502"/>
    <lineage>
        <taxon>Eukaryota</taxon>
        <taxon>Fungi</taxon>
        <taxon>Dikarya</taxon>
        <taxon>Ascomycota</taxon>
        <taxon>Saccharomycotina</taxon>
        <taxon>Pichiomycetes</taxon>
        <taxon>Pichiales</taxon>
        <taxon>Pichiaceae</taxon>
        <taxon>Brettanomyces</taxon>
    </lineage>
</organism>
<feature type="compositionally biased region" description="Basic and acidic residues" evidence="2">
    <location>
        <begin position="666"/>
        <end position="676"/>
    </location>
</feature>
<dbReference type="Gene3D" id="1.10.555.10">
    <property type="entry name" value="Rho GTPase activation protein"/>
    <property type="match status" value="1"/>
</dbReference>
<feature type="compositionally biased region" description="Polar residues" evidence="2">
    <location>
        <begin position="436"/>
        <end position="457"/>
    </location>
</feature>
<evidence type="ECO:0000259" key="3">
    <source>
        <dbReference type="PROSITE" id="PS50238"/>
    </source>
</evidence>
<dbReference type="Proteomes" id="UP000662931">
    <property type="component" value="Chromosome 1"/>
</dbReference>
<dbReference type="PANTHER" id="PTHR15228:SF25">
    <property type="entry name" value="F-BAR DOMAIN-CONTAINING PROTEIN"/>
    <property type="match status" value="1"/>
</dbReference>
<feature type="region of interest" description="Disordered" evidence="2">
    <location>
        <begin position="767"/>
        <end position="802"/>
    </location>
</feature>
<feature type="compositionally biased region" description="Low complexity" evidence="2">
    <location>
        <begin position="144"/>
        <end position="155"/>
    </location>
</feature>
<name>A0A875RZ75_EENNA</name>
<dbReference type="AlphaFoldDB" id="A0A875RZ75"/>
<feature type="region of interest" description="Disordered" evidence="2">
    <location>
        <begin position="51"/>
        <end position="201"/>
    </location>
</feature>
<feature type="compositionally biased region" description="Low complexity" evidence="2">
    <location>
        <begin position="101"/>
        <end position="137"/>
    </location>
</feature>
<proteinExistence type="predicted"/>
<sequence length="1055" mass="114917">MAILTGDCAYCADCFKCKSCKKPIEDLRYARTSKGLFCMSCHKILMEKKKKYDKMKKARKQRELRRYQRDQEPQENQPAEHSPLSVQSQQDQRDQRDQQDQQDQQVQMVQQAQHQQKQKAQQSQQAQQARQDQQAQQDQHDQQDQQAQQSQQAQQDQRDQQAQKVQLAQLADNSPQTQSLSQSSAFSGSVSPASSDSPISAMSENLRSFTPLSNLSHASLNQAKVVGRREKQTIRATQHSTAPAQELSAPTTPELPIAPPPRTLSTPTSSSSVSAAASSVSSAHLDLPSKPLIRNSSPEVPRQALPSLPNKNLDTIHRRGVIMDQSFLNPEQESFINLGDNDEDSNIDRSIDYANEDSNDDLLHIYDDDNIVTDTASLASKPASQSLSSAFVPLHSPQDAGLNIQGVTFPSQKRLDSPSTSKASSSGTFGALASPSIPNMNYTGTPGTRGTSESAKNSPAIIEGDGWKDFRVRKSPFRFGASGTDSSMQASAYPGSPSHSRKGSSSLGRSLTHVFHRHRKGNSSSISANVNGIDGSMPGTPYSITESSPEHNRTQSEHSTSAYATPPLPSSQGFHNRSFSESLQEALKEEDDGSGVLAERREQISQAERELRLLKSEINTLSATKAAMSRDIQNLQLQKRSLLSEITEKQEQLKNFNNSKTSLQDGRSEGSGKDGDSSTSTNHASSTPGYQAQNIPQYATNNFTGTTGIAAANGSYSSGKKAGGFMRRFFGGSQQSSSSLPTSVSSHSISGPLNVKQGEEALQTLRAQMGGPSPSNNNRVYEPPDEVLSSSPTKPQKQNLSSGIGSLIRSRSQNFLQLRTGGLGIHDFENNGISSSLSPIPASPVVTPGGLYELNLQQRAQCESRVIPYVITACMTDVSKRGLTSEGIYRVSGSALAIDKIERYFASLDTNTINQLSNQLSQKTAVKLDTDIHAVAGMLKRYLKKLPEPVIPFNGYEQFIEVAKLPNDQVRAQSMRQLLSMLPSTNLKVLKLLVAHLNAVAANEQYTKMTSSALATVFAPTLARERGGDPQREILDNGAKTRATEFLLRNATNVF</sequence>
<evidence type="ECO:0000256" key="1">
    <source>
        <dbReference type="ARBA" id="ARBA00022468"/>
    </source>
</evidence>
<feature type="compositionally biased region" description="Polar residues" evidence="2">
    <location>
        <begin position="788"/>
        <end position="799"/>
    </location>
</feature>
<feature type="compositionally biased region" description="Basic residues" evidence="2">
    <location>
        <begin position="51"/>
        <end position="63"/>
    </location>
</feature>
<feature type="region of interest" description="Disordered" evidence="2">
    <location>
        <begin position="653"/>
        <end position="693"/>
    </location>
</feature>
<feature type="compositionally biased region" description="Polar residues" evidence="2">
    <location>
        <begin position="653"/>
        <end position="664"/>
    </location>
</feature>
<feature type="compositionally biased region" description="Low complexity" evidence="2">
    <location>
        <begin position="179"/>
        <end position="201"/>
    </location>
</feature>
<feature type="compositionally biased region" description="Low complexity" evidence="2">
    <location>
        <begin position="417"/>
        <end position="426"/>
    </location>
</feature>
<dbReference type="EMBL" id="CP064812">
    <property type="protein sequence ID" value="QPG73953.1"/>
    <property type="molecule type" value="Genomic_DNA"/>
</dbReference>
<gene>
    <name evidence="4" type="ORF">FOA43_001268</name>
</gene>
<feature type="region of interest" description="Disordered" evidence="2">
    <location>
        <begin position="479"/>
        <end position="576"/>
    </location>
</feature>
<feature type="region of interest" description="Disordered" evidence="2">
    <location>
        <begin position="733"/>
        <end position="752"/>
    </location>
</feature>
<feature type="region of interest" description="Disordered" evidence="2">
    <location>
        <begin position="224"/>
        <end position="311"/>
    </location>
</feature>
<dbReference type="OrthoDB" id="19923at2759"/>
<dbReference type="CDD" id="cd00159">
    <property type="entry name" value="RhoGAP"/>
    <property type="match status" value="1"/>
</dbReference>
<feature type="compositionally biased region" description="Polar residues" evidence="2">
    <location>
        <begin position="681"/>
        <end position="693"/>
    </location>
</feature>
<dbReference type="CDD" id="cd09395">
    <property type="entry name" value="LIM2_Rga"/>
    <property type="match status" value="1"/>
</dbReference>
<feature type="compositionally biased region" description="Low complexity" evidence="2">
    <location>
        <begin position="733"/>
        <end position="750"/>
    </location>
</feature>
<accession>A0A875RZ75</accession>
<evidence type="ECO:0000313" key="5">
    <source>
        <dbReference type="Proteomes" id="UP000662931"/>
    </source>
</evidence>
<dbReference type="KEGG" id="bnn:FOA43_001268"/>
<dbReference type="InterPro" id="IPR051025">
    <property type="entry name" value="RhoGAP"/>
</dbReference>
<dbReference type="Gene3D" id="2.10.110.10">
    <property type="entry name" value="Cysteine Rich Protein"/>
    <property type="match status" value="1"/>
</dbReference>